<dbReference type="PROSITE" id="PS00497">
    <property type="entry name" value="TYROSINASE_1"/>
    <property type="match status" value="1"/>
</dbReference>
<accession>A0A3N4K9V5</accession>
<dbReference type="PROSITE" id="PS00498">
    <property type="entry name" value="TYROSINASE_2"/>
    <property type="match status" value="1"/>
</dbReference>
<organism evidence="6 7">
    <name type="scientific">Morchella conica CCBAS932</name>
    <dbReference type="NCBI Taxonomy" id="1392247"/>
    <lineage>
        <taxon>Eukaryota</taxon>
        <taxon>Fungi</taxon>
        <taxon>Dikarya</taxon>
        <taxon>Ascomycota</taxon>
        <taxon>Pezizomycotina</taxon>
        <taxon>Pezizomycetes</taxon>
        <taxon>Pezizales</taxon>
        <taxon>Morchellaceae</taxon>
        <taxon>Morchella</taxon>
    </lineage>
</organism>
<dbReference type="STRING" id="1392247.A0A3N4K9V5"/>
<keyword evidence="3" id="KW-0732">Signal</keyword>
<name>A0A3N4K9V5_9PEZI</name>
<keyword evidence="1" id="KW-0479">Metal-binding</keyword>
<sequence length="306" mass="34830">MPLLLLLITLTFTASLPHTKRQSCSSPIQRRAWHTLSTRERLSYLDAERCLMSRPAQTGAEGAVSRYDDLLGAHQHQAGWIHNTAWFLPWHRLYMRAHERLLREECGYDGAQPYWDEPRDAGRFSGADIFDAREGFGGGGEGEERCIRDGPFTDYRLHQGPGYAYEEHCISRAIDDNVSSYIGQDAIDECLSQPDFQRAWPCIETNPHTAGHRGVGGVMDNAVSSPGDPLFYLHHTFLDRVWWQWQERDLQRRLGEVTGGVPSFAEDGHWVGISLDDVMDVHGVIPSVRVRELMDIRGQALCYEYE</sequence>
<feature type="domain" description="Tyrosinase copper-binding" evidence="5">
    <location>
        <begin position="228"/>
        <end position="239"/>
    </location>
</feature>
<evidence type="ECO:0000313" key="6">
    <source>
        <dbReference type="EMBL" id="RPB07287.1"/>
    </source>
</evidence>
<evidence type="ECO:0000259" key="5">
    <source>
        <dbReference type="PROSITE" id="PS00498"/>
    </source>
</evidence>
<dbReference type="InterPro" id="IPR008922">
    <property type="entry name" value="Di-copper_centre_dom_sf"/>
</dbReference>
<evidence type="ECO:0000256" key="1">
    <source>
        <dbReference type="ARBA" id="ARBA00022723"/>
    </source>
</evidence>
<dbReference type="InterPro" id="IPR002227">
    <property type="entry name" value="Tyrosinase_Cu-bd"/>
</dbReference>
<evidence type="ECO:0000256" key="3">
    <source>
        <dbReference type="SAM" id="SignalP"/>
    </source>
</evidence>
<dbReference type="Proteomes" id="UP000277580">
    <property type="component" value="Unassembled WGS sequence"/>
</dbReference>
<dbReference type="Gene3D" id="1.10.1280.10">
    <property type="entry name" value="Di-copper center containing domain from catechol oxidase"/>
    <property type="match status" value="1"/>
</dbReference>
<dbReference type="PRINTS" id="PR00092">
    <property type="entry name" value="TYROSINASE"/>
</dbReference>
<dbReference type="PANTHER" id="PTHR11474:SF126">
    <property type="entry name" value="TYROSINASE-LIKE PROTEIN TYR-1-RELATED"/>
    <property type="match status" value="1"/>
</dbReference>
<dbReference type="SUPFAM" id="SSF48056">
    <property type="entry name" value="Di-copper centre-containing domain"/>
    <property type="match status" value="1"/>
</dbReference>
<dbReference type="GO" id="GO:0046872">
    <property type="term" value="F:metal ion binding"/>
    <property type="evidence" value="ECO:0007669"/>
    <property type="project" value="UniProtKB-KW"/>
</dbReference>
<gene>
    <name evidence="6" type="ORF">P167DRAFT_495995</name>
</gene>
<feature type="chain" id="PRO_5017937576" evidence="3">
    <location>
        <begin position="16"/>
        <end position="306"/>
    </location>
</feature>
<dbReference type="GO" id="GO:0016491">
    <property type="term" value="F:oxidoreductase activity"/>
    <property type="evidence" value="ECO:0007669"/>
    <property type="project" value="InterPro"/>
</dbReference>
<evidence type="ECO:0000313" key="7">
    <source>
        <dbReference type="Proteomes" id="UP000277580"/>
    </source>
</evidence>
<proteinExistence type="predicted"/>
<dbReference type="InParanoid" id="A0A3N4K9V5"/>
<dbReference type="EMBL" id="ML119188">
    <property type="protein sequence ID" value="RPB07287.1"/>
    <property type="molecule type" value="Genomic_DNA"/>
</dbReference>
<protein>
    <submittedName>
        <fullName evidence="6">Di-copper centre-containing protein</fullName>
    </submittedName>
</protein>
<feature type="signal peptide" evidence="3">
    <location>
        <begin position="1"/>
        <end position="15"/>
    </location>
</feature>
<feature type="domain" description="Tyrosinase copper-binding" evidence="4">
    <location>
        <begin position="82"/>
        <end position="99"/>
    </location>
</feature>
<dbReference type="AlphaFoldDB" id="A0A3N4K9V5"/>
<evidence type="ECO:0000256" key="2">
    <source>
        <dbReference type="ARBA" id="ARBA00023008"/>
    </source>
</evidence>
<dbReference type="OrthoDB" id="6132182at2759"/>
<evidence type="ECO:0000259" key="4">
    <source>
        <dbReference type="PROSITE" id="PS00497"/>
    </source>
</evidence>
<reference evidence="6 7" key="1">
    <citation type="journal article" date="2018" name="Nat. Ecol. Evol.">
        <title>Pezizomycetes genomes reveal the molecular basis of ectomycorrhizal truffle lifestyle.</title>
        <authorList>
            <person name="Murat C."/>
            <person name="Payen T."/>
            <person name="Noel B."/>
            <person name="Kuo A."/>
            <person name="Morin E."/>
            <person name="Chen J."/>
            <person name="Kohler A."/>
            <person name="Krizsan K."/>
            <person name="Balestrini R."/>
            <person name="Da Silva C."/>
            <person name="Montanini B."/>
            <person name="Hainaut M."/>
            <person name="Levati E."/>
            <person name="Barry K.W."/>
            <person name="Belfiori B."/>
            <person name="Cichocki N."/>
            <person name="Clum A."/>
            <person name="Dockter R.B."/>
            <person name="Fauchery L."/>
            <person name="Guy J."/>
            <person name="Iotti M."/>
            <person name="Le Tacon F."/>
            <person name="Lindquist E.A."/>
            <person name="Lipzen A."/>
            <person name="Malagnac F."/>
            <person name="Mello A."/>
            <person name="Molinier V."/>
            <person name="Miyauchi S."/>
            <person name="Poulain J."/>
            <person name="Riccioni C."/>
            <person name="Rubini A."/>
            <person name="Sitrit Y."/>
            <person name="Splivallo R."/>
            <person name="Traeger S."/>
            <person name="Wang M."/>
            <person name="Zifcakova L."/>
            <person name="Wipf D."/>
            <person name="Zambonelli A."/>
            <person name="Paolocci F."/>
            <person name="Nowrousian M."/>
            <person name="Ottonello S."/>
            <person name="Baldrian P."/>
            <person name="Spatafora J.W."/>
            <person name="Henrissat B."/>
            <person name="Nagy L.G."/>
            <person name="Aury J.M."/>
            <person name="Wincker P."/>
            <person name="Grigoriev I.V."/>
            <person name="Bonfante P."/>
            <person name="Martin F.M."/>
        </authorList>
    </citation>
    <scope>NUCLEOTIDE SEQUENCE [LARGE SCALE GENOMIC DNA]</scope>
    <source>
        <strain evidence="6 7">CCBAS932</strain>
    </source>
</reference>
<keyword evidence="7" id="KW-1185">Reference proteome</keyword>
<keyword evidence="2" id="KW-0186">Copper</keyword>
<dbReference type="Pfam" id="PF00264">
    <property type="entry name" value="Tyrosinase"/>
    <property type="match status" value="1"/>
</dbReference>
<dbReference type="PANTHER" id="PTHR11474">
    <property type="entry name" value="TYROSINASE FAMILY MEMBER"/>
    <property type="match status" value="1"/>
</dbReference>
<dbReference type="InterPro" id="IPR050316">
    <property type="entry name" value="Tyrosinase/Hemocyanin"/>
</dbReference>